<feature type="region of interest" description="Disordered" evidence="1">
    <location>
        <begin position="193"/>
        <end position="228"/>
    </location>
</feature>
<evidence type="ECO:0000313" key="2">
    <source>
        <dbReference type="EMBL" id="KAB2678060.1"/>
    </source>
</evidence>
<protein>
    <submittedName>
        <fullName evidence="2">Uncharacterized protein</fullName>
    </submittedName>
</protein>
<feature type="compositionally biased region" description="Basic and acidic residues" evidence="1">
    <location>
        <begin position="206"/>
        <end position="219"/>
    </location>
</feature>
<feature type="compositionally biased region" description="Polar residues" evidence="1">
    <location>
        <begin position="9"/>
        <end position="22"/>
    </location>
</feature>
<dbReference type="Proteomes" id="UP000481643">
    <property type="component" value="Unassembled WGS sequence"/>
</dbReference>
<dbReference type="RefSeq" id="WP_151653529.1">
    <property type="nucleotide sequence ID" value="NZ_WBVX01000037.1"/>
</dbReference>
<comment type="caution">
    <text evidence="2">The sequence shown here is derived from an EMBL/GenBank/DDBJ whole genome shotgun (WGS) entry which is preliminary data.</text>
</comment>
<evidence type="ECO:0000256" key="1">
    <source>
        <dbReference type="SAM" id="MobiDB-lite"/>
    </source>
</evidence>
<dbReference type="EMBL" id="WBVX01000037">
    <property type="protein sequence ID" value="KAB2678060.1"/>
    <property type="molecule type" value="Genomic_DNA"/>
</dbReference>
<sequence length="228" mass="24974">MNNAKKKPIQTSRQTMKNSTSANVISAGKQNWLLAIPKWLMKMMAAILKMVNRVLSAFGIGPVGNPHSAAVPKPASSVAESDASPKNELKNEATISQMMKLVPAATVAKIIEYAATAPENRKQVDLSPLSMDQKIWLSTLNQAKLDQLATMQPEQALAVVYKGVSELQARKSGMLKHDKAASQEPSMVEAIAEEARSNPKARRLKERLEEERKSRKERNAPALMMAMG</sequence>
<organism evidence="2 3">
    <name type="scientific">Brucella tritici</name>
    <dbReference type="NCBI Taxonomy" id="94626"/>
    <lineage>
        <taxon>Bacteria</taxon>
        <taxon>Pseudomonadati</taxon>
        <taxon>Pseudomonadota</taxon>
        <taxon>Alphaproteobacteria</taxon>
        <taxon>Hyphomicrobiales</taxon>
        <taxon>Brucellaceae</taxon>
        <taxon>Brucella/Ochrobactrum group</taxon>
        <taxon>Brucella</taxon>
    </lineage>
</organism>
<reference evidence="2 3" key="1">
    <citation type="submission" date="2019-09" db="EMBL/GenBank/DDBJ databases">
        <title>Taxonomic organization of the family Brucellaceae based on a phylogenomic approach.</title>
        <authorList>
            <person name="Leclercq S."/>
            <person name="Cloeckaert A."/>
            <person name="Zygmunt M.S."/>
        </authorList>
    </citation>
    <scope>NUCLEOTIDE SEQUENCE [LARGE SCALE GENOMIC DNA]</scope>
    <source>
        <strain evidence="2 3">WS1830</strain>
    </source>
</reference>
<dbReference type="AlphaFoldDB" id="A0A6L3Y5G4"/>
<evidence type="ECO:0000313" key="3">
    <source>
        <dbReference type="Proteomes" id="UP000481643"/>
    </source>
</evidence>
<proteinExistence type="predicted"/>
<accession>A0A6L3Y5G4</accession>
<name>A0A6L3Y5G4_9HYPH</name>
<gene>
    <name evidence="2" type="ORF">F9L08_24370</name>
</gene>
<feature type="region of interest" description="Disordered" evidence="1">
    <location>
        <begin position="1"/>
        <end position="22"/>
    </location>
</feature>